<feature type="transmembrane region" description="Helical" evidence="1">
    <location>
        <begin position="12"/>
        <end position="30"/>
    </location>
</feature>
<name>A0A098EMX1_9BACL</name>
<gene>
    <name evidence="2" type="ORF">BN1080_02109</name>
</gene>
<dbReference type="STRING" id="1499687.BN1080_02109"/>
<dbReference type="EMBL" id="CCXS01000001">
    <property type="protein sequence ID" value="CEG23165.1"/>
    <property type="molecule type" value="Genomic_DNA"/>
</dbReference>
<dbReference type="Proteomes" id="UP000043699">
    <property type="component" value="Unassembled WGS sequence"/>
</dbReference>
<proteinExistence type="predicted"/>
<keyword evidence="1" id="KW-0472">Membrane</keyword>
<evidence type="ECO:0000313" key="2">
    <source>
        <dbReference type="EMBL" id="CEG23165.1"/>
    </source>
</evidence>
<dbReference type="AlphaFoldDB" id="A0A098EMX1"/>
<reference evidence="2 3" key="1">
    <citation type="submission" date="2014-09" db="EMBL/GenBank/DDBJ databases">
        <authorList>
            <person name="Urmite Genomes Urmite Genomes"/>
        </authorList>
    </citation>
    <scope>NUCLEOTIDE SEQUENCE [LARGE SCALE GENOMIC DNA]</scope>
    <source>
        <strain evidence="2 3">ES2</strain>
    </source>
</reference>
<accession>A0A098EMX1</accession>
<sequence>MLNEQNVIEVMTLGAIASGFIGAVVGAYVLDRANEKNSGREVHRQFNTNYARKMAALATSSGTIRKGWN</sequence>
<keyword evidence="1" id="KW-1133">Transmembrane helix</keyword>
<keyword evidence="1" id="KW-0812">Transmembrane</keyword>
<dbReference type="RefSeq" id="WP_052651951.1">
    <property type="nucleotide sequence ID" value="NZ_CCXS01000001.1"/>
</dbReference>
<evidence type="ECO:0000313" key="3">
    <source>
        <dbReference type="Proteomes" id="UP000043699"/>
    </source>
</evidence>
<organism evidence="2 3">
    <name type="scientific">Planococcus massiliensis</name>
    <dbReference type="NCBI Taxonomy" id="1499687"/>
    <lineage>
        <taxon>Bacteria</taxon>
        <taxon>Bacillati</taxon>
        <taxon>Bacillota</taxon>
        <taxon>Bacilli</taxon>
        <taxon>Bacillales</taxon>
        <taxon>Caryophanaceae</taxon>
        <taxon>Planococcus</taxon>
    </lineage>
</organism>
<keyword evidence="3" id="KW-1185">Reference proteome</keyword>
<evidence type="ECO:0000256" key="1">
    <source>
        <dbReference type="SAM" id="Phobius"/>
    </source>
</evidence>
<protein>
    <submittedName>
        <fullName evidence="2">Uncharacterized protein</fullName>
    </submittedName>
</protein>